<dbReference type="PANTHER" id="PTHR31618:SF1">
    <property type="entry name" value="EF-HAND DOMAIN-CONTAINING PROTEIN"/>
    <property type="match status" value="1"/>
</dbReference>
<evidence type="ECO:0000256" key="2">
    <source>
        <dbReference type="ARBA" id="ARBA00008017"/>
    </source>
</evidence>
<feature type="region of interest" description="Disordered" evidence="6">
    <location>
        <begin position="19"/>
        <end position="40"/>
    </location>
</feature>
<dbReference type="GO" id="GO:0005886">
    <property type="term" value="C:plasma membrane"/>
    <property type="evidence" value="ECO:0007669"/>
    <property type="project" value="TreeGrafter"/>
</dbReference>
<keyword evidence="4 7" id="KW-1133">Transmembrane helix</keyword>
<evidence type="ECO:0000313" key="10">
    <source>
        <dbReference type="Proteomes" id="UP001057455"/>
    </source>
</evidence>
<evidence type="ECO:0000256" key="4">
    <source>
        <dbReference type="ARBA" id="ARBA00022989"/>
    </source>
</evidence>
<comment type="similarity">
    <text evidence="2">Belongs to the MscS (TC 1.A.23) family.</text>
</comment>
<evidence type="ECO:0000256" key="7">
    <source>
        <dbReference type="SAM" id="Phobius"/>
    </source>
</evidence>
<dbReference type="EMBL" id="BLIY01000017">
    <property type="protein sequence ID" value="GFE54662.1"/>
    <property type="molecule type" value="Genomic_DNA"/>
</dbReference>
<dbReference type="PANTHER" id="PTHR31618">
    <property type="entry name" value="MECHANOSENSITIVE ION CHANNEL PROTEIN 5"/>
    <property type="match status" value="1"/>
</dbReference>
<keyword evidence="10" id="KW-1185">Reference proteome</keyword>
<dbReference type="InterPro" id="IPR023408">
    <property type="entry name" value="MscS_beta-dom_sf"/>
</dbReference>
<feature type="transmembrane region" description="Helical" evidence="7">
    <location>
        <begin position="249"/>
        <end position="270"/>
    </location>
</feature>
<dbReference type="SUPFAM" id="SSF50182">
    <property type="entry name" value="Sm-like ribonucleoproteins"/>
    <property type="match status" value="1"/>
</dbReference>
<accession>A0A9W5TDT0</accession>
<dbReference type="Proteomes" id="UP001057455">
    <property type="component" value="Unassembled WGS sequence"/>
</dbReference>
<feature type="domain" description="Mechanosensitive ion channel MscS" evidence="8">
    <location>
        <begin position="639"/>
        <end position="698"/>
    </location>
</feature>
<evidence type="ECO:0000259" key="8">
    <source>
        <dbReference type="Pfam" id="PF00924"/>
    </source>
</evidence>
<feature type="transmembrane region" description="Helical" evidence="7">
    <location>
        <begin position="551"/>
        <end position="568"/>
    </location>
</feature>
<dbReference type="InterPro" id="IPR010920">
    <property type="entry name" value="LSM_dom_sf"/>
</dbReference>
<proteinExistence type="inferred from homology"/>
<sequence>MENSKESIVKEASVLVPIHTGSKDANPSDGKSHGVYIEKDDTDSWKGPPIEYDETDDTSVNSAWCGPVDWFLHEFLHDNTALYTLTMYFVLSFIGLCFGPLTLPLLKRVRQEGIRVPEDALRQIESVDMVGSSLSHLKTIRNAGCFLLTTMGMMVCTLFAVLTVRYITIKLIVQPLYHISYLAVITTYAMDPAAAYCLWTVANYALLRKFVVPVHDGDTLAFYRFTGLGEKLAKWHEIETRCYAWTNSIFQLFVLIALRKLVLSSLLFLFEVTFLPNYSGELGTYLREQATLRRFNIAWMNFVNCARDSDHYAVIAGVNTSNRILEKLPAPDTPITYNHKVYYDASHFNIFRQPMNTWRFWRRKDDMRRKRELPQFCKERWIQKCMSNMLTNWSALHHMVHNPPELIFTDFYVPLVSKKTVQEYSKLLFEHIYETMSALSRTEATEAMAEEIKSTRSTKAHIGFTDSRRDRAETHRYDRAISQATNVTMKPSAHTDGDSGEEDNNNITGKDFEQMMAARDEKRLLTRRMFSLFQPSVVDSFFTSFDTGNCGAISSTVFVQNVLYICSLRKRLMSALKNQRSILGLVHRLLSTATWFLLCVIYLMTFRVNKNIVLPSVIGFLSAMIVALSYMYTSFITAIIFVVLSNPYNVGDRIRVNNGEAMYVTSINTYNTVFRCAHGKIFTYQNAQLSTMHISNETRARHAIAEVQLRISASTTPAALKQLIENIKSFVNGRPREYVRDGCFVYVSRIQVGHYYDVNVMVTFLDNWVIPLHIFMLQKPLLMYILNQCNMLGITYREPTMPVLFNGPLPSSASQHE</sequence>
<feature type="region of interest" description="Disordered" evidence="6">
    <location>
        <begin position="485"/>
        <end position="510"/>
    </location>
</feature>
<feature type="transmembrane region" description="Helical" evidence="7">
    <location>
        <begin position="612"/>
        <end position="645"/>
    </location>
</feature>
<feature type="transmembrane region" description="Helical" evidence="7">
    <location>
        <begin position="81"/>
        <end position="106"/>
    </location>
</feature>
<evidence type="ECO:0000313" key="9">
    <source>
        <dbReference type="EMBL" id="GFE54662.1"/>
    </source>
</evidence>
<feature type="transmembrane region" description="Helical" evidence="7">
    <location>
        <begin position="145"/>
        <end position="167"/>
    </location>
</feature>
<reference evidence="9" key="1">
    <citation type="submission" date="2019-12" db="EMBL/GenBank/DDBJ databases">
        <title>Genome sequence of Babesia ovis.</title>
        <authorList>
            <person name="Yamagishi J."/>
            <person name="Sevinc F."/>
            <person name="Xuan X."/>
        </authorList>
    </citation>
    <scope>NUCLEOTIDE SEQUENCE</scope>
    <source>
        <strain evidence="9">Selcuk</strain>
    </source>
</reference>
<dbReference type="AlphaFoldDB" id="A0A9W5TDT0"/>
<dbReference type="Pfam" id="PF00924">
    <property type="entry name" value="MS_channel_2nd"/>
    <property type="match status" value="1"/>
</dbReference>
<comment type="caution">
    <text evidence="9">The sequence shown here is derived from an EMBL/GenBank/DDBJ whole genome shotgun (WGS) entry which is preliminary data.</text>
</comment>
<dbReference type="OrthoDB" id="544685at2759"/>
<dbReference type="InterPro" id="IPR016688">
    <property type="entry name" value="MscS-like_plants/fungi"/>
</dbReference>
<feature type="transmembrane region" description="Helical" evidence="7">
    <location>
        <begin position="589"/>
        <end position="606"/>
    </location>
</feature>
<gene>
    <name evidence="9" type="ORF">BaOVIS_020660</name>
</gene>
<keyword evidence="5 7" id="KW-0472">Membrane</keyword>
<organism evidence="9 10">
    <name type="scientific">Babesia ovis</name>
    <dbReference type="NCBI Taxonomy" id="5869"/>
    <lineage>
        <taxon>Eukaryota</taxon>
        <taxon>Sar</taxon>
        <taxon>Alveolata</taxon>
        <taxon>Apicomplexa</taxon>
        <taxon>Aconoidasida</taxon>
        <taxon>Piroplasmida</taxon>
        <taxon>Babesiidae</taxon>
        <taxon>Babesia</taxon>
    </lineage>
</organism>
<dbReference type="GO" id="GO:0006820">
    <property type="term" value="P:monoatomic anion transport"/>
    <property type="evidence" value="ECO:0007669"/>
    <property type="project" value="TreeGrafter"/>
</dbReference>
<evidence type="ECO:0000256" key="3">
    <source>
        <dbReference type="ARBA" id="ARBA00022692"/>
    </source>
</evidence>
<evidence type="ECO:0000256" key="5">
    <source>
        <dbReference type="ARBA" id="ARBA00023136"/>
    </source>
</evidence>
<dbReference type="Gene3D" id="2.30.30.60">
    <property type="match status" value="1"/>
</dbReference>
<dbReference type="InterPro" id="IPR006685">
    <property type="entry name" value="MscS_channel_2nd"/>
</dbReference>
<keyword evidence="3 7" id="KW-0812">Transmembrane</keyword>
<protein>
    <submittedName>
        <fullName evidence="9">Mechanosensitive ion channel family protein</fullName>
    </submittedName>
</protein>
<evidence type="ECO:0000256" key="6">
    <source>
        <dbReference type="SAM" id="MobiDB-lite"/>
    </source>
</evidence>
<feature type="compositionally biased region" description="Basic and acidic residues" evidence="6">
    <location>
        <begin position="30"/>
        <end position="40"/>
    </location>
</feature>
<feature type="transmembrane region" description="Helical" evidence="7">
    <location>
        <begin position="179"/>
        <end position="199"/>
    </location>
</feature>
<name>A0A9W5TDT0_BABOV</name>
<comment type="subcellular location">
    <subcellularLocation>
        <location evidence="1">Membrane</location>
        <topology evidence="1">Multi-pass membrane protein</topology>
    </subcellularLocation>
</comment>
<evidence type="ECO:0000256" key="1">
    <source>
        <dbReference type="ARBA" id="ARBA00004141"/>
    </source>
</evidence>
<dbReference type="GO" id="GO:0008381">
    <property type="term" value="F:mechanosensitive monoatomic ion channel activity"/>
    <property type="evidence" value="ECO:0007669"/>
    <property type="project" value="TreeGrafter"/>
</dbReference>